<reference evidence="3" key="1">
    <citation type="submission" date="2015-07" db="EMBL/GenBank/DDBJ databases">
        <authorList>
            <person name="Rodrigo-Torres Lidia"/>
            <person name="Arahal R.David."/>
        </authorList>
    </citation>
    <scope>NUCLEOTIDE SEQUENCE [LARGE SCALE GENOMIC DNA]</scope>
    <source>
        <strain evidence="3">CECT 4801</strain>
    </source>
</reference>
<dbReference type="RefSeq" id="WP_055653852.1">
    <property type="nucleotide sequence ID" value="NZ_CXST01000001.1"/>
</dbReference>
<dbReference type="STRING" id="187304.B0E33_28225"/>
<proteinExistence type="predicted"/>
<dbReference type="Proteomes" id="UP000048926">
    <property type="component" value="Unassembled WGS sequence"/>
</dbReference>
<dbReference type="EMBL" id="CXST01000001">
    <property type="protein sequence ID" value="CTQ41951.1"/>
    <property type="molecule type" value="Genomic_DNA"/>
</dbReference>
<evidence type="ECO:0000313" key="2">
    <source>
        <dbReference type="EMBL" id="CTQ41951.1"/>
    </source>
</evidence>
<organism evidence="2 3">
    <name type="scientific">Roseibium aggregatum</name>
    <dbReference type="NCBI Taxonomy" id="187304"/>
    <lineage>
        <taxon>Bacteria</taxon>
        <taxon>Pseudomonadati</taxon>
        <taxon>Pseudomonadota</taxon>
        <taxon>Alphaproteobacteria</taxon>
        <taxon>Hyphomicrobiales</taxon>
        <taxon>Stappiaceae</taxon>
        <taxon>Roseibium</taxon>
    </lineage>
</organism>
<sequence length="166" mass="17675">MFESFRKPFRIAIAFVGLAACGTGAASAQSIPEGVTAYQVSAAFDDVRFDLENAIVNHGLVIDYVSHIGDMLDRTSQDVGGQKQIFVKAQAMLFCSANLSRKVMEADAANIAYCPYSVFVYETPDQPGTVTVGYRHLGETGSEESKAAIGEVNALLDAIAKEAAGQ</sequence>
<dbReference type="Gene3D" id="3.30.310.70">
    <property type="entry name" value="TT1751-like domain"/>
    <property type="match status" value="1"/>
</dbReference>
<dbReference type="SUPFAM" id="SSF103247">
    <property type="entry name" value="TT1751-like"/>
    <property type="match status" value="1"/>
</dbReference>
<evidence type="ECO:0000256" key="1">
    <source>
        <dbReference type="SAM" id="SignalP"/>
    </source>
</evidence>
<keyword evidence="3" id="KW-1185">Reference proteome</keyword>
<gene>
    <name evidence="2" type="ORF">LAL4801_00371</name>
</gene>
<evidence type="ECO:0000313" key="3">
    <source>
        <dbReference type="Proteomes" id="UP000048926"/>
    </source>
</evidence>
<feature type="chain" id="PRO_5005807118" evidence="1">
    <location>
        <begin position="29"/>
        <end position="166"/>
    </location>
</feature>
<dbReference type="PROSITE" id="PS51257">
    <property type="entry name" value="PROKAR_LIPOPROTEIN"/>
    <property type="match status" value="1"/>
</dbReference>
<keyword evidence="1" id="KW-0732">Signal</keyword>
<dbReference type="InterPro" id="IPR035923">
    <property type="entry name" value="TT1751-like_sf"/>
</dbReference>
<dbReference type="AlphaFoldDB" id="A0A0M6XVT1"/>
<dbReference type="OrthoDB" id="7363179at2"/>
<accession>A0A0M6XVT1</accession>
<feature type="signal peptide" evidence="1">
    <location>
        <begin position="1"/>
        <end position="28"/>
    </location>
</feature>
<protein>
    <submittedName>
        <fullName evidence="2">Uncharacterized protein</fullName>
    </submittedName>
</protein>
<name>A0A0M6XVT1_9HYPH</name>